<evidence type="ECO:0000256" key="2">
    <source>
        <dbReference type="ARBA" id="ARBA00022989"/>
    </source>
</evidence>
<feature type="transmembrane region" description="Helical" evidence="4">
    <location>
        <begin position="161"/>
        <end position="183"/>
    </location>
</feature>
<dbReference type="Proteomes" id="UP001172457">
    <property type="component" value="Chromosome 4"/>
</dbReference>
<accession>A0AA38T905</accession>
<proteinExistence type="predicted"/>
<dbReference type="GO" id="GO:0022857">
    <property type="term" value="F:transmembrane transporter activity"/>
    <property type="evidence" value="ECO:0007669"/>
    <property type="project" value="InterPro"/>
</dbReference>
<dbReference type="GO" id="GO:0016020">
    <property type="term" value="C:membrane"/>
    <property type="evidence" value="ECO:0007669"/>
    <property type="project" value="InterPro"/>
</dbReference>
<comment type="caution">
    <text evidence="5">The sequence shown here is derived from an EMBL/GenBank/DDBJ whole genome shotgun (WGS) entry which is preliminary data.</text>
</comment>
<evidence type="ECO:0000256" key="3">
    <source>
        <dbReference type="ARBA" id="ARBA00023136"/>
    </source>
</evidence>
<evidence type="ECO:0000256" key="1">
    <source>
        <dbReference type="ARBA" id="ARBA00022692"/>
    </source>
</evidence>
<name>A0AA38T905_9ASTR</name>
<evidence type="ECO:0008006" key="7">
    <source>
        <dbReference type="Google" id="ProtNLM"/>
    </source>
</evidence>
<keyword evidence="1 4" id="KW-0812">Transmembrane</keyword>
<dbReference type="EMBL" id="JARYMX010000004">
    <property type="protein sequence ID" value="KAJ9550345.1"/>
    <property type="molecule type" value="Genomic_DNA"/>
</dbReference>
<keyword evidence="3 4" id="KW-0472">Membrane</keyword>
<sequence>MEEVKIKSYRGQAKVLGTAICMAGTLAITFWRGGFQLKGFGNKPLIDIYNPHNHVKENWVKGAALISASKVSWSLWLIFQICKMTGLPSFCSYVEAVAVAWVEAVAAGGGGSKRVAAVGGGSKRLRRSVEGRSGGGGRWWVEAVARGRRWGLVHKMYPAPLSMNIMISFFASLQSCFIALFFARDASIWKLEFDVKLMTILY</sequence>
<keyword evidence="6" id="KW-1185">Reference proteome</keyword>
<feature type="transmembrane region" description="Helical" evidence="4">
    <location>
        <begin position="12"/>
        <end position="31"/>
    </location>
</feature>
<evidence type="ECO:0000313" key="6">
    <source>
        <dbReference type="Proteomes" id="UP001172457"/>
    </source>
</evidence>
<organism evidence="5 6">
    <name type="scientific">Centaurea solstitialis</name>
    <name type="common">yellow star-thistle</name>
    <dbReference type="NCBI Taxonomy" id="347529"/>
    <lineage>
        <taxon>Eukaryota</taxon>
        <taxon>Viridiplantae</taxon>
        <taxon>Streptophyta</taxon>
        <taxon>Embryophyta</taxon>
        <taxon>Tracheophyta</taxon>
        <taxon>Spermatophyta</taxon>
        <taxon>Magnoliopsida</taxon>
        <taxon>eudicotyledons</taxon>
        <taxon>Gunneridae</taxon>
        <taxon>Pentapetalae</taxon>
        <taxon>asterids</taxon>
        <taxon>campanulids</taxon>
        <taxon>Asterales</taxon>
        <taxon>Asteraceae</taxon>
        <taxon>Carduoideae</taxon>
        <taxon>Cardueae</taxon>
        <taxon>Centaureinae</taxon>
        <taxon>Centaurea</taxon>
    </lineage>
</organism>
<reference evidence="5" key="1">
    <citation type="submission" date="2023-03" db="EMBL/GenBank/DDBJ databases">
        <title>Chromosome-scale reference genome and RAD-based genetic map of yellow starthistle (Centaurea solstitialis) reveal putative structural variation and QTLs associated with invader traits.</title>
        <authorList>
            <person name="Reatini B."/>
            <person name="Cang F.A."/>
            <person name="Jiang Q."/>
            <person name="Mckibben M.T.W."/>
            <person name="Barker M.S."/>
            <person name="Rieseberg L.H."/>
            <person name="Dlugosch K.M."/>
        </authorList>
    </citation>
    <scope>NUCLEOTIDE SEQUENCE</scope>
    <source>
        <strain evidence="5">CAN-66</strain>
        <tissue evidence="5">Leaf</tissue>
    </source>
</reference>
<dbReference type="AlphaFoldDB" id="A0AA38T905"/>
<feature type="non-terminal residue" evidence="5">
    <location>
        <position position="1"/>
    </location>
</feature>
<keyword evidence="2 4" id="KW-1133">Transmembrane helix</keyword>
<dbReference type="PANTHER" id="PTHR31218">
    <property type="entry name" value="WAT1-RELATED PROTEIN"/>
    <property type="match status" value="1"/>
</dbReference>
<evidence type="ECO:0000313" key="5">
    <source>
        <dbReference type="EMBL" id="KAJ9550345.1"/>
    </source>
</evidence>
<protein>
    <recommendedName>
        <fullName evidence="7">WAT1-related protein</fullName>
    </recommendedName>
</protein>
<evidence type="ECO:0000256" key="4">
    <source>
        <dbReference type="SAM" id="Phobius"/>
    </source>
</evidence>
<gene>
    <name evidence="5" type="ORF">OSB04_014390</name>
</gene>
<dbReference type="InterPro" id="IPR030184">
    <property type="entry name" value="WAT1-related"/>
</dbReference>